<feature type="transmembrane region" description="Helical" evidence="2">
    <location>
        <begin position="141"/>
        <end position="165"/>
    </location>
</feature>
<protein>
    <submittedName>
        <fullName evidence="3">Uncharacterized protein</fullName>
    </submittedName>
</protein>
<name>A0ABR4MXG7_9FUNG</name>
<feature type="compositionally biased region" description="Low complexity" evidence="1">
    <location>
        <begin position="363"/>
        <end position="373"/>
    </location>
</feature>
<feature type="transmembrane region" description="Helical" evidence="2">
    <location>
        <begin position="109"/>
        <end position="129"/>
    </location>
</feature>
<feature type="transmembrane region" description="Helical" evidence="2">
    <location>
        <begin position="177"/>
        <end position="199"/>
    </location>
</feature>
<sequence length="445" mass="46954">MWDTALDAATLSLCAVLTALSVLQLRQLLALPPSRFSRLLLALSLSMTPYLVCNAVWVYSPALHTAWGMVFANAPVFVNMVVALLAELEFLKLLAPFLPGVSPRVIARVQVGAAVLGVVYIASAVQPFLPEAWWQPIEVFWLVYLLSLGVYDVAQHVYLLHFVVVRMRGATVEFKRRYVAVIATGFVILASAFVLAFVFDVSVVDPSGSMLLLMAIGPAFELCALQSILQLRAALAAHARRAQVRMPRELRQDDADDSGDAADSGSSGGRPNSARPKGAMRWLGSWCWRADPGEAIPSASTGGGVSTASHSTSVGVGARVQPAPGGESISPLATAATGVDDVATLDAAHTLRSHTGRGSRLWPLWRLGGRRPSQGGGGSTAHRGSMFSGSGTAADDGATVWSGLSLQRTGAVHDNGSMELSLIESRDEPLWSTASAAPSSTASLV</sequence>
<evidence type="ECO:0000313" key="3">
    <source>
        <dbReference type="EMBL" id="KAL2911935.1"/>
    </source>
</evidence>
<dbReference type="EMBL" id="JADGIZ020000083">
    <property type="protein sequence ID" value="KAL2911935.1"/>
    <property type="molecule type" value="Genomic_DNA"/>
</dbReference>
<accession>A0ABR4MXG7</accession>
<evidence type="ECO:0000313" key="4">
    <source>
        <dbReference type="Proteomes" id="UP001527925"/>
    </source>
</evidence>
<keyword evidence="2" id="KW-1133">Transmembrane helix</keyword>
<gene>
    <name evidence="3" type="ORF">HK105_208599</name>
</gene>
<feature type="region of interest" description="Disordered" evidence="1">
    <location>
        <begin position="246"/>
        <end position="278"/>
    </location>
</feature>
<keyword evidence="2" id="KW-0812">Transmembrane</keyword>
<feature type="transmembrane region" description="Helical" evidence="2">
    <location>
        <begin position="6"/>
        <end position="25"/>
    </location>
</feature>
<comment type="caution">
    <text evidence="3">The sequence shown here is derived from an EMBL/GenBank/DDBJ whole genome shotgun (WGS) entry which is preliminary data.</text>
</comment>
<evidence type="ECO:0000256" key="2">
    <source>
        <dbReference type="SAM" id="Phobius"/>
    </source>
</evidence>
<feature type="transmembrane region" description="Helical" evidence="2">
    <location>
        <begin position="66"/>
        <end position="88"/>
    </location>
</feature>
<feature type="region of interest" description="Disordered" evidence="1">
    <location>
        <begin position="363"/>
        <end position="391"/>
    </location>
</feature>
<feature type="transmembrane region" description="Helical" evidence="2">
    <location>
        <begin position="37"/>
        <end position="60"/>
    </location>
</feature>
<reference evidence="3 4" key="1">
    <citation type="submission" date="2023-09" db="EMBL/GenBank/DDBJ databases">
        <title>Pangenome analysis of Batrachochytrium dendrobatidis and related Chytrids.</title>
        <authorList>
            <person name="Yacoub M.N."/>
            <person name="Stajich J.E."/>
            <person name="James T.Y."/>
        </authorList>
    </citation>
    <scope>NUCLEOTIDE SEQUENCE [LARGE SCALE GENOMIC DNA]</scope>
    <source>
        <strain evidence="3 4">JEL0888</strain>
    </source>
</reference>
<feature type="transmembrane region" description="Helical" evidence="2">
    <location>
        <begin position="211"/>
        <end position="231"/>
    </location>
</feature>
<proteinExistence type="predicted"/>
<keyword evidence="4" id="KW-1185">Reference proteome</keyword>
<organism evidence="3 4">
    <name type="scientific">Polyrhizophydium stewartii</name>
    <dbReference type="NCBI Taxonomy" id="2732419"/>
    <lineage>
        <taxon>Eukaryota</taxon>
        <taxon>Fungi</taxon>
        <taxon>Fungi incertae sedis</taxon>
        <taxon>Chytridiomycota</taxon>
        <taxon>Chytridiomycota incertae sedis</taxon>
        <taxon>Chytridiomycetes</taxon>
        <taxon>Rhizophydiales</taxon>
        <taxon>Rhizophydiales incertae sedis</taxon>
        <taxon>Polyrhizophydium</taxon>
    </lineage>
</organism>
<feature type="compositionally biased region" description="Low complexity" evidence="1">
    <location>
        <begin position="306"/>
        <end position="317"/>
    </location>
</feature>
<feature type="region of interest" description="Disordered" evidence="1">
    <location>
        <begin position="298"/>
        <end position="324"/>
    </location>
</feature>
<keyword evidence="2" id="KW-0472">Membrane</keyword>
<evidence type="ECO:0000256" key="1">
    <source>
        <dbReference type="SAM" id="MobiDB-lite"/>
    </source>
</evidence>
<dbReference type="Proteomes" id="UP001527925">
    <property type="component" value="Unassembled WGS sequence"/>
</dbReference>